<keyword evidence="2" id="KW-1185">Reference proteome</keyword>
<dbReference type="RefSeq" id="WP_186412232.1">
    <property type="nucleotide sequence ID" value="NZ_FLQY01000364.1"/>
</dbReference>
<accession>A0A1A8Y0W9</accession>
<evidence type="ECO:0000313" key="2">
    <source>
        <dbReference type="Proteomes" id="UP000199600"/>
    </source>
</evidence>
<protein>
    <submittedName>
        <fullName evidence="1">Uncharacterized protein</fullName>
    </submittedName>
</protein>
<sequence>MSTSTNFATEHEIEFIRSLGTNHESKIPKYKLLQNYITASRKRVDWGAINKWKAVGFACEELDRERGMA</sequence>
<dbReference type="AlphaFoldDB" id="A0A1A8Y0W9"/>
<gene>
    <name evidence="1" type="ORF">PROAA_610017</name>
</gene>
<dbReference type="Proteomes" id="UP000199600">
    <property type="component" value="Unassembled WGS sequence"/>
</dbReference>
<evidence type="ECO:0000313" key="1">
    <source>
        <dbReference type="EMBL" id="SBT10657.1"/>
    </source>
</evidence>
<reference evidence="1 2" key="1">
    <citation type="submission" date="2016-06" db="EMBL/GenBank/DDBJ databases">
        <authorList>
            <person name="Kjaerup R.B."/>
            <person name="Dalgaard T.S."/>
            <person name="Juul-Madsen H.R."/>
        </authorList>
    </citation>
    <scope>NUCLEOTIDE SEQUENCE [LARGE SCALE GENOMIC DNA]</scope>
    <source>
        <strain evidence="1">2</strain>
    </source>
</reference>
<proteinExistence type="predicted"/>
<organism evidence="1 2">
    <name type="scientific">Candidatus Propionivibrio aalborgensis</name>
    <dbReference type="NCBI Taxonomy" id="1860101"/>
    <lineage>
        <taxon>Bacteria</taxon>
        <taxon>Pseudomonadati</taxon>
        <taxon>Pseudomonadota</taxon>
        <taxon>Betaproteobacteria</taxon>
        <taxon>Rhodocyclales</taxon>
        <taxon>Rhodocyclaceae</taxon>
        <taxon>Propionivibrio</taxon>
    </lineage>
</organism>
<name>A0A1A8Y0W9_9RHOO</name>
<dbReference type="EMBL" id="FLQY01000364">
    <property type="protein sequence ID" value="SBT10657.1"/>
    <property type="molecule type" value="Genomic_DNA"/>
</dbReference>